<comment type="subcellular location">
    <subcellularLocation>
        <location evidence="13">Nucleus</location>
    </subcellularLocation>
</comment>
<dbReference type="GO" id="GO:0008270">
    <property type="term" value="F:zinc ion binding"/>
    <property type="evidence" value="ECO:0007669"/>
    <property type="project" value="UniProtKB-KW"/>
</dbReference>
<dbReference type="FunFam" id="3.30.420.10:FF:000024">
    <property type="entry name" value="DNA polymerase zeta catalytic subunit"/>
    <property type="match status" value="1"/>
</dbReference>
<evidence type="ECO:0000256" key="6">
    <source>
        <dbReference type="ARBA" id="ARBA00022763"/>
    </source>
</evidence>
<dbReference type="Pfam" id="PF24055">
    <property type="entry name" value="POL3_N"/>
    <property type="match status" value="1"/>
</dbReference>
<dbReference type="GO" id="GO:0042276">
    <property type="term" value="P:error-prone translesion synthesis"/>
    <property type="evidence" value="ECO:0007669"/>
    <property type="project" value="TreeGrafter"/>
</dbReference>
<dbReference type="InterPro" id="IPR036397">
    <property type="entry name" value="RNaseH_sf"/>
</dbReference>
<evidence type="ECO:0000259" key="15">
    <source>
        <dbReference type="Pfam" id="PF00136"/>
    </source>
</evidence>
<dbReference type="FunFam" id="1.10.287.690:FF:000002">
    <property type="entry name" value="DNA polymerase zeta"/>
    <property type="match status" value="1"/>
</dbReference>
<dbReference type="InterPro" id="IPR006134">
    <property type="entry name" value="DNA-dir_DNA_pol_B_multi_dom"/>
</dbReference>
<dbReference type="InterPro" id="IPR023211">
    <property type="entry name" value="DNA_pol_palm_dom_sf"/>
</dbReference>
<comment type="catalytic activity">
    <reaction evidence="12 13">
        <text>DNA(n) + a 2'-deoxyribonucleoside 5'-triphosphate = DNA(n+1) + diphosphate</text>
        <dbReference type="Rhea" id="RHEA:22508"/>
        <dbReference type="Rhea" id="RHEA-COMP:17339"/>
        <dbReference type="Rhea" id="RHEA-COMP:17340"/>
        <dbReference type="ChEBI" id="CHEBI:33019"/>
        <dbReference type="ChEBI" id="CHEBI:61560"/>
        <dbReference type="ChEBI" id="CHEBI:173112"/>
        <dbReference type="EC" id="2.7.7.7"/>
    </reaction>
</comment>
<evidence type="ECO:0000313" key="21">
    <source>
        <dbReference type="RefSeq" id="XP_048270032.1"/>
    </source>
</evidence>
<accession>A0A9C6WBS1</accession>
<comment type="cofactor">
    <cofactor evidence="1 13">
        <name>[4Fe-4S] cluster</name>
        <dbReference type="ChEBI" id="CHEBI:49883"/>
    </cofactor>
</comment>
<name>A0A9C6WBS1_BOMTE</name>
<dbReference type="GO" id="GO:0016035">
    <property type="term" value="C:zeta DNA polymerase complex"/>
    <property type="evidence" value="ECO:0007669"/>
    <property type="project" value="InterPro"/>
</dbReference>
<keyword evidence="13" id="KW-0235">DNA replication</keyword>
<dbReference type="EC" id="2.7.7.7" evidence="13"/>
<keyword evidence="7 13" id="KW-0862">Zinc</keyword>
<organism evidence="20 21">
    <name type="scientific">Bombus terrestris</name>
    <name type="common">Buff-tailed bumblebee</name>
    <name type="synonym">Apis terrestris</name>
    <dbReference type="NCBI Taxonomy" id="30195"/>
    <lineage>
        <taxon>Eukaryota</taxon>
        <taxon>Metazoa</taxon>
        <taxon>Ecdysozoa</taxon>
        <taxon>Arthropoda</taxon>
        <taxon>Hexapoda</taxon>
        <taxon>Insecta</taxon>
        <taxon>Pterygota</taxon>
        <taxon>Neoptera</taxon>
        <taxon>Endopterygota</taxon>
        <taxon>Hymenoptera</taxon>
        <taxon>Apocrita</taxon>
        <taxon>Aculeata</taxon>
        <taxon>Apoidea</taxon>
        <taxon>Anthophila</taxon>
        <taxon>Apidae</taxon>
        <taxon>Bombus</taxon>
        <taxon>Bombus</taxon>
    </lineage>
</organism>
<dbReference type="CTD" id="136035703"/>
<dbReference type="Pfam" id="PF00136">
    <property type="entry name" value="DNA_pol_B"/>
    <property type="match status" value="1"/>
</dbReference>
<dbReference type="Gene3D" id="3.30.342.10">
    <property type="entry name" value="DNA Polymerase, chain B, domain 1"/>
    <property type="match status" value="1"/>
</dbReference>
<dbReference type="SUPFAM" id="SSF56672">
    <property type="entry name" value="DNA/RNA polymerases"/>
    <property type="match status" value="1"/>
</dbReference>
<dbReference type="InterPro" id="IPR006172">
    <property type="entry name" value="DNA-dir_DNA_pol_B"/>
</dbReference>
<evidence type="ECO:0000256" key="11">
    <source>
        <dbReference type="ARBA" id="ARBA00023204"/>
    </source>
</evidence>
<keyword evidence="13" id="KW-0863">Zinc-finger</keyword>
<keyword evidence="13" id="KW-0238">DNA-binding</keyword>
<evidence type="ECO:0000259" key="17">
    <source>
        <dbReference type="Pfam" id="PF14260"/>
    </source>
</evidence>
<feature type="domain" description="DNA-directed DNA polymerase family B multifunctional" evidence="15">
    <location>
        <begin position="1401"/>
        <end position="1851"/>
    </location>
</feature>
<keyword evidence="10 13" id="KW-0411">Iron-sulfur</keyword>
<dbReference type="InterPro" id="IPR030559">
    <property type="entry name" value="PolZ_Rev3"/>
</dbReference>
<dbReference type="SUPFAM" id="SSF53098">
    <property type="entry name" value="Ribonuclease H-like"/>
    <property type="match status" value="1"/>
</dbReference>
<dbReference type="FunFam" id="1.10.132.60:FF:000005">
    <property type="entry name" value="Putative DNA polymerase zeta catalytic subunit"/>
    <property type="match status" value="1"/>
</dbReference>
<evidence type="ECO:0000256" key="4">
    <source>
        <dbReference type="ARBA" id="ARBA00022695"/>
    </source>
</evidence>
<keyword evidence="11" id="KW-0234">DNA repair</keyword>
<dbReference type="InterPro" id="IPR043502">
    <property type="entry name" value="DNA/RNA_pol_sf"/>
</dbReference>
<keyword evidence="3 13" id="KW-0808">Transferase</keyword>
<proteinExistence type="inferred from homology"/>
<evidence type="ECO:0000256" key="1">
    <source>
        <dbReference type="ARBA" id="ARBA00001966"/>
    </source>
</evidence>
<dbReference type="GO" id="GO:0005634">
    <property type="term" value="C:nucleus"/>
    <property type="evidence" value="ECO:0007669"/>
    <property type="project" value="UniProtKB-SubCell"/>
</dbReference>
<dbReference type="CDD" id="cd05778">
    <property type="entry name" value="DNA_polB_zeta_exo"/>
    <property type="match status" value="1"/>
</dbReference>
<evidence type="ECO:0000259" key="18">
    <source>
        <dbReference type="Pfam" id="PF24055"/>
    </source>
</evidence>
<dbReference type="PANTHER" id="PTHR45812:SF1">
    <property type="entry name" value="DNA POLYMERASE ZETA CATALYTIC SUBUNIT"/>
    <property type="match status" value="1"/>
</dbReference>
<dbReference type="InterPro" id="IPR056435">
    <property type="entry name" value="DPOD/Z_N"/>
</dbReference>
<feature type="domain" description="DNA polymerase delta/zeta catalytic subunit N-terminal" evidence="18">
    <location>
        <begin position="56"/>
        <end position="133"/>
    </location>
</feature>
<evidence type="ECO:0000256" key="12">
    <source>
        <dbReference type="ARBA" id="ARBA00049244"/>
    </source>
</evidence>
<sequence length="1981" mass="228435">MFSINLVTLDSYQSIPLLGVDVTFSDFRGNEIRQVPVIRIFGSTPSGTKTCLHIHGVFPYMYIPCTINNNVNSYMYKLAAAIDSAINVSLGSAISNTQHVYKIQQVSGIPFYGYHEKEHLFLKIYFYNPAMIKRAADLLQNGVILGQSLQPHEAHIPFILQFMIDYNLYAIWNEEKYRREAKDLENVESQFLYSNTSNRIYDLTENDIYQEERLRKKLESISQISEDITSKTSKTHNYPLEMDDENNSFSASYVPNHFKSLMLNKETKDETFLNNSLLEFDNFEIKENLPQDKTIENTILDSEDMYLVEILADLREENEEEKIIDNDSMLGSQFSMLNNEIKVDNEDDEIEDLNITSLDLSLSSWNSVITEIESKMTEDNKKTNDITEHNAESTSSRDVPQYDGPSDLVLKNKKQLIWQLTRNKIKEGKKTCTKLDKYALHFNSNMILNELKFINIQINLNFLQNQLMIPQGTIFDIKLSKYFTFYQKQTREFESKRRKTSQTTEKKLSYYKDINIYKLDHKDLDVYDIDEIEYTLDKCKHLKNSIDFGNNPNESYIMNSVSNKLNIPALDGNADNSSSDSEVDRDTTINKEEKRICVYKPNTKFKSDKGVVNISLIKRRLELEDSNLQSPYKRRNTIGNYLPNEPYHTPTKAKLVHSPCSVSKKYSSLDIKIVSPKIDKSIRNNESRSSEFSYNTLKRNNQHLFHDKIDNLALEENQAFFTHNETSNIGKTGSVILKHKDSSSNVHEELINFEKEDNVLKTNFETQIIPKNNKQICKKLSFMNINNEEISSVKDNIYFENLSLTKEIIDNIHKSNDSISISIVNSNCHGNSIKLHTRENEKVNYKYNLPSTSKDNTNLYLDNTSDQMSLKHKNIDEDEDEDEEDVCNMTYTQYLNGKLESESNTPNIMALKDISGTETKLITITSKFNSPSRERIINSMKMYDILESKFNSLFFSNKIDLIKFMQRKNLSNNGIYKVIPFKCSLDRVTGIKLWRRVRINEFYPSGSSIKSCNIKRVLAGYNALIIHPLIQPPTSKNVKTWLQAKKHLSKKNNNYEVKDNIDVPRDIKESNILNKILANNRYMKSQCSGSSEHSSKSNNSFNSSLQKMLENPLLYKNNDTPQYLGISYGQIEYTLKGYSSNIENENRQNAKGLTVHQYLTILAVEIHVITRDKFLPDPNHDPIGAIFYAIHNDVPLSSKIEQIEHGAILVSSLTQNTKVKNIHSANTCTTSYVSTEEDLLNSLIILVRHCDPDILIGWEIESLSWGYIFHRASHIGLKDFMWQISRIPTAPPISKGQASDKDNFSDAKISGRIILDVWRIMRHEIALLNYTFENVMYHVMRERVSCPTFQVLTNWWNHKSVTIRWRVITHYVIRIVGTLRILIHLDIIGRTCEHARLFGIQFYEVFSRGSQFRVESMMLRLAKPLNYISVSPSIQQRARMRAPESLPLIMEPQSTLYTDPLIVLDFQSLYPSIIIAYNYCFSTCLGRVEHIGHYEPYEFGATTLKIKKDTAKKLFGKINFAPCGVAFVKPEIRMGILPRMLTEILNTRLMVKKSMKLHGNENHALQRILHSQQLGLKLIANVTYGYTAANFSGRMPCIEIGDSVVSKGRETLERAIKIVESTPKWGAEVVYGDTDSLFILLRRKSREEAFAIGAEIADTVTAANPPPVKLKFEKVLQPSILQTKKRYCGYMYESPEQKEPEYLAKGIETVRRDGCPAVTKILEKTLKILFDTKDLSLVKQYVTRQFDKILRKRISIQDLTFAKEFRGLNGYKISACVPALELTRRLMRKDPRAIPRIGERVRYIIVAGAPNQPLIQCVRTPTEVILDESLIPNSIYYITKVIIPPLNRCLNLVGVDANTWYTEMIHRQTPDKIINLCANNQKLTIRQFFSTVICAVCENQTQKDICMNCMSKPSQTITILYEKLRWLERTYHELNMICQSCTGYLDDPKCESLDCPVLYRLMQARRDLVQIPYLNNIIRNM</sequence>
<evidence type="ECO:0000256" key="13">
    <source>
        <dbReference type="RuleBase" id="RU000442"/>
    </source>
</evidence>
<feature type="compositionally biased region" description="Basic and acidic residues" evidence="14">
    <location>
        <begin position="376"/>
        <end position="391"/>
    </location>
</feature>
<dbReference type="InterPro" id="IPR056447">
    <property type="entry name" value="REV3_N"/>
</dbReference>
<dbReference type="GO" id="GO:0000724">
    <property type="term" value="P:double-strand break repair via homologous recombination"/>
    <property type="evidence" value="ECO:0007669"/>
    <property type="project" value="TreeGrafter"/>
</dbReference>
<dbReference type="InterPro" id="IPR025687">
    <property type="entry name" value="Znf-C4pol"/>
</dbReference>
<keyword evidence="6" id="KW-0227">DNA damage</keyword>
<dbReference type="PRINTS" id="PR00106">
    <property type="entry name" value="DNAPOLB"/>
</dbReference>
<protein>
    <recommendedName>
        <fullName evidence="13">DNA polymerase</fullName>
        <ecNumber evidence="13">2.7.7.7</ecNumber>
    </recommendedName>
</protein>
<keyword evidence="9 13" id="KW-0408">Iron</keyword>
<dbReference type="Gene3D" id="1.10.287.690">
    <property type="entry name" value="Helix hairpin bin"/>
    <property type="match status" value="1"/>
</dbReference>
<dbReference type="GO" id="GO:0000166">
    <property type="term" value="F:nucleotide binding"/>
    <property type="evidence" value="ECO:0007669"/>
    <property type="project" value="InterPro"/>
</dbReference>
<keyword evidence="8 13" id="KW-0239">DNA-directed DNA polymerase</keyword>
<dbReference type="InterPro" id="IPR006133">
    <property type="entry name" value="DNA-dir_DNA_pol_B_exonuc"/>
</dbReference>
<dbReference type="Proteomes" id="UP000835206">
    <property type="component" value="Chromosome 18"/>
</dbReference>
<feature type="domain" description="C4-type zinc-finger of DNA polymerase delta" evidence="17">
    <location>
        <begin position="1894"/>
        <end position="1960"/>
    </location>
</feature>
<evidence type="ECO:0000256" key="9">
    <source>
        <dbReference type="ARBA" id="ARBA00023004"/>
    </source>
</evidence>
<dbReference type="Gene3D" id="3.90.1600.10">
    <property type="entry name" value="Palm domain of DNA polymerase"/>
    <property type="match status" value="1"/>
</dbReference>
<dbReference type="PROSITE" id="PS00116">
    <property type="entry name" value="DNA_POLYMERASE_B"/>
    <property type="match status" value="1"/>
</dbReference>
<feature type="region of interest" description="Disordered" evidence="14">
    <location>
        <begin position="376"/>
        <end position="402"/>
    </location>
</feature>
<evidence type="ECO:0000256" key="2">
    <source>
        <dbReference type="ARBA" id="ARBA00005755"/>
    </source>
</evidence>
<feature type="domain" description="DNA-directed DNA polymerase family B exonuclease" evidence="16">
    <location>
        <begin position="1138"/>
        <end position="1335"/>
    </location>
</feature>
<dbReference type="Pfam" id="PF24065">
    <property type="entry name" value="REV3_N"/>
    <property type="match status" value="1"/>
</dbReference>
<comment type="similarity">
    <text evidence="2 13">Belongs to the DNA polymerase type-B family.</text>
</comment>
<keyword evidence="13" id="KW-0539">Nucleus</keyword>
<evidence type="ECO:0000256" key="10">
    <source>
        <dbReference type="ARBA" id="ARBA00023014"/>
    </source>
</evidence>
<dbReference type="Gene3D" id="3.30.420.10">
    <property type="entry name" value="Ribonuclease H-like superfamily/Ribonuclease H"/>
    <property type="match status" value="1"/>
</dbReference>
<dbReference type="Pfam" id="PF14260">
    <property type="entry name" value="zf-C4pol"/>
    <property type="match status" value="1"/>
</dbReference>
<reference evidence="21" key="1">
    <citation type="submission" date="2025-08" db="UniProtKB">
        <authorList>
            <consortium name="RefSeq"/>
        </authorList>
    </citation>
    <scope>IDENTIFICATION</scope>
</reference>
<evidence type="ECO:0000256" key="8">
    <source>
        <dbReference type="ARBA" id="ARBA00022932"/>
    </source>
</evidence>
<dbReference type="GO" id="GO:0003677">
    <property type="term" value="F:DNA binding"/>
    <property type="evidence" value="ECO:0007669"/>
    <property type="project" value="UniProtKB-KW"/>
</dbReference>
<feature type="domain" description="DNA polymerase zeta catalytic subunit N-terminal" evidence="19">
    <location>
        <begin position="1"/>
        <end position="55"/>
    </location>
</feature>
<evidence type="ECO:0000256" key="7">
    <source>
        <dbReference type="ARBA" id="ARBA00022833"/>
    </source>
</evidence>
<keyword evidence="4 13" id="KW-0548">Nucleotidyltransferase</keyword>
<dbReference type="SMART" id="SM00486">
    <property type="entry name" value="POLBc"/>
    <property type="match status" value="1"/>
</dbReference>
<dbReference type="GO" id="GO:0003887">
    <property type="term" value="F:DNA-directed DNA polymerase activity"/>
    <property type="evidence" value="ECO:0007669"/>
    <property type="project" value="UniProtKB-KW"/>
</dbReference>
<dbReference type="InterPro" id="IPR017964">
    <property type="entry name" value="DNA-dir_DNA_pol_B_CS"/>
</dbReference>
<dbReference type="GO" id="GO:0051539">
    <property type="term" value="F:4 iron, 4 sulfur cluster binding"/>
    <property type="evidence" value="ECO:0007669"/>
    <property type="project" value="UniProtKB-KW"/>
</dbReference>
<dbReference type="InterPro" id="IPR042087">
    <property type="entry name" value="DNA_pol_B_thumb"/>
</dbReference>
<gene>
    <name evidence="21" type="primary">LOC100645852</name>
</gene>
<dbReference type="InterPro" id="IPR012337">
    <property type="entry name" value="RNaseH-like_sf"/>
</dbReference>
<dbReference type="GeneID" id="100645852"/>
<keyword evidence="13" id="KW-0004">4Fe-4S</keyword>
<evidence type="ECO:0000313" key="20">
    <source>
        <dbReference type="Proteomes" id="UP000835206"/>
    </source>
</evidence>
<dbReference type="Gene3D" id="1.10.132.60">
    <property type="entry name" value="DNA polymerase family B, C-terminal domain"/>
    <property type="match status" value="1"/>
</dbReference>
<dbReference type="RefSeq" id="XP_048270032.1">
    <property type="nucleotide sequence ID" value="XM_048414075.1"/>
</dbReference>
<evidence type="ECO:0000259" key="19">
    <source>
        <dbReference type="Pfam" id="PF24065"/>
    </source>
</evidence>
<dbReference type="GO" id="GO:0006260">
    <property type="term" value="P:DNA replication"/>
    <property type="evidence" value="ECO:0007669"/>
    <property type="project" value="UniProtKB-KW"/>
</dbReference>
<evidence type="ECO:0000259" key="16">
    <source>
        <dbReference type="Pfam" id="PF03104"/>
    </source>
</evidence>
<keyword evidence="5 13" id="KW-0479">Metal-binding</keyword>
<evidence type="ECO:0000256" key="14">
    <source>
        <dbReference type="SAM" id="MobiDB-lite"/>
    </source>
</evidence>
<dbReference type="CDD" id="cd05534">
    <property type="entry name" value="POLBc_zeta"/>
    <property type="match status" value="1"/>
</dbReference>
<dbReference type="PANTHER" id="PTHR45812">
    <property type="entry name" value="DNA POLYMERASE ZETA CATALYTIC SUBUNIT"/>
    <property type="match status" value="1"/>
</dbReference>
<dbReference type="Pfam" id="PF03104">
    <property type="entry name" value="DNA_pol_B_exo1"/>
    <property type="match status" value="1"/>
</dbReference>
<keyword evidence="20" id="KW-1185">Reference proteome</keyword>
<evidence type="ECO:0000256" key="5">
    <source>
        <dbReference type="ARBA" id="ARBA00022723"/>
    </source>
</evidence>
<evidence type="ECO:0000256" key="3">
    <source>
        <dbReference type="ARBA" id="ARBA00022679"/>
    </source>
</evidence>